<dbReference type="Pfam" id="PF04909">
    <property type="entry name" value="Amidohydro_2"/>
    <property type="match status" value="1"/>
</dbReference>
<feature type="domain" description="Amidohydrolase-related" evidence="3">
    <location>
        <begin position="160"/>
        <end position="400"/>
    </location>
</feature>
<sequence length="433" mass="48695">MRPRTRPADPLPHHARHAGRRVLHRARQDAARRARPGRPRPAPAARAVPRPHRAHADDRRRADRGPAGRRRARPRAGRQRGQRRPALRRRAGRGGRRLRRRAQRVGAVRRVRRRPPRPLSGPAARRRGRPRGRRRRRRRPGVPALVPALRRTPSPGGFLIDFHTHCQRPEHWGHEWDDHWKPVYGRGAHEFTAADYDRAMADVTAACVFGIRATAAGVLTPNAHTEAFCAETATETIGFMALDPTDPDVLDQLADGVARGLRGIKLYPVLALFDPRDTRHDPFYRAAADAGLVVLWHMGATPSPAGDLSVSNPLVVDDVARRHPDLVQIIAHLGHPWQRETIVTLRKNRRVYSDVSASWARPMDGYLALARAQEWDVVDKLVFGSDFPLWTPAEAVAGLREMVGRRPSGFPEIKKETVEWLLDGDPRPQMGLA</sequence>
<feature type="region of interest" description="Disordered" evidence="2">
    <location>
        <begin position="1"/>
        <end position="150"/>
    </location>
</feature>
<keyword evidence="5" id="KW-1185">Reference proteome</keyword>
<dbReference type="PANTHER" id="PTHR21240">
    <property type="entry name" value="2-AMINO-3-CARBOXYLMUCONATE-6-SEMIALDEHYDE DECARBOXYLASE"/>
    <property type="match status" value="1"/>
</dbReference>
<dbReference type="Proteomes" id="UP000305238">
    <property type="component" value="Unassembled WGS sequence"/>
</dbReference>
<keyword evidence="1" id="KW-0456">Lyase</keyword>
<proteinExistence type="predicted"/>
<evidence type="ECO:0000313" key="5">
    <source>
        <dbReference type="Proteomes" id="UP000305238"/>
    </source>
</evidence>
<accession>A0A5S4HBA2</accession>
<dbReference type="CDD" id="cd01292">
    <property type="entry name" value="metallo-dependent_hydrolases"/>
    <property type="match status" value="1"/>
</dbReference>
<dbReference type="EMBL" id="VCKZ01000001">
    <property type="protein sequence ID" value="TMR42447.1"/>
    <property type="molecule type" value="Genomic_DNA"/>
</dbReference>
<feature type="compositionally biased region" description="Basic and acidic residues" evidence="2">
    <location>
        <begin position="54"/>
        <end position="66"/>
    </location>
</feature>
<evidence type="ECO:0000256" key="1">
    <source>
        <dbReference type="ARBA" id="ARBA00023239"/>
    </source>
</evidence>
<dbReference type="InterPro" id="IPR032465">
    <property type="entry name" value="ACMSD"/>
</dbReference>
<feature type="compositionally biased region" description="Basic residues" evidence="2">
    <location>
        <begin position="67"/>
        <end position="116"/>
    </location>
</feature>
<evidence type="ECO:0000256" key="2">
    <source>
        <dbReference type="SAM" id="MobiDB-lite"/>
    </source>
</evidence>
<dbReference type="OrthoDB" id="1407586at2"/>
<reference evidence="4 5" key="1">
    <citation type="submission" date="2019-05" db="EMBL/GenBank/DDBJ databases">
        <title>Draft genome sequence of Actinomadura geliboluensis A8036.</title>
        <authorList>
            <person name="Saricaoglu S."/>
            <person name="Isik K."/>
        </authorList>
    </citation>
    <scope>NUCLEOTIDE SEQUENCE [LARGE SCALE GENOMIC DNA]</scope>
    <source>
        <strain evidence="4 5">A8036</strain>
    </source>
</reference>
<dbReference type="InterPro" id="IPR032466">
    <property type="entry name" value="Metal_Hydrolase"/>
</dbReference>
<feature type="compositionally biased region" description="Basic residues" evidence="2">
    <location>
        <begin position="13"/>
        <end position="25"/>
    </location>
</feature>
<dbReference type="InterPro" id="IPR006680">
    <property type="entry name" value="Amidohydro-rel"/>
</dbReference>
<protein>
    <recommendedName>
        <fullName evidence="3">Amidohydrolase-related domain-containing protein</fullName>
    </recommendedName>
</protein>
<feature type="compositionally biased region" description="Basic residues" evidence="2">
    <location>
        <begin position="124"/>
        <end position="140"/>
    </location>
</feature>
<organism evidence="4 5">
    <name type="scientific">Actinomadura geliboluensis</name>
    <dbReference type="NCBI Taxonomy" id="882440"/>
    <lineage>
        <taxon>Bacteria</taxon>
        <taxon>Bacillati</taxon>
        <taxon>Actinomycetota</taxon>
        <taxon>Actinomycetes</taxon>
        <taxon>Streptosporangiales</taxon>
        <taxon>Thermomonosporaceae</taxon>
        <taxon>Actinomadura</taxon>
    </lineage>
</organism>
<evidence type="ECO:0000313" key="4">
    <source>
        <dbReference type="EMBL" id="TMR42447.1"/>
    </source>
</evidence>
<name>A0A5S4HBA2_9ACTN</name>
<dbReference type="GO" id="GO:0016831">
    <property type="term" value="F:carboxy-lyase activity"/>
    <property type="evidence" value="ECO:0007669"/>
    <property type="project" value="InterPro"/>
</dbReference>
<evidence type="ECO:0000259" key="3">
    <source>
        <dbReference type="Pfam" id="PF04909"/>
    </source>
</evidence>
<dbReference type="GO" id="GO:0016787">
    <property type="term" value="F:hydrolase activity"/>
    <property type="evidence" value="ECO:0007669"/>
    <property type="project" value="InterPro"/>
</dbReference>
<comment type="caution">
    <text evidence="4">The sequence shown here is derived from an EMBL/GenBank/DDBJ whole genome shotgun (WGS) entry which is preliminary data.</text>
</comment>
<dbReference type="Gene3D" id="3.20.20.140">
    <property type="entry name" value="Metal-dependent hydrolases"/>
    <property type="match status" value="1"/>
</dbReference>
<dbReference type="SUPFAM" id="SSF51556">
    <property type="entry name" value="Metallo-dependent hydrolases"/>
    <property type="match status" value="1"/>
</dbReference>
<dbReference type="AlphaFoldDB" id="A0A5S4HBA2"/>
<gene>
    <name evidence="4" type="ORF">ETD96_00085</name>
</gene>